<protein>
    <submittedName>
        <fullName evidence="2">Uncharacterized protein</fullName>
    </submittedName>
</protein>
<feature type="region of interest" description="Disordered" evidence="1">
    <location>
        <begin position="1"/>
        <end position="68"/>
    </location>
</feature>
<dbReference type="EMBL" id="CADCTX010000678">
    <property type="protein sequence ID" value="CAA9339941.1"/>
    <property type="molecule type" value="Genomic_DNA"/>
</dbReference>
<proteinExistence type="predicted"/>
<feature type="non-terminal residue" evidence="2">
    <location>
        <position position="68"/>
    </location>
</feature>
<organism evidence="2">
    <name type="scientific">uncultured Gemmatimonadaceae bacterium</name>
    <dbReference type="NCBI Taxonomy" id="246130"/>
    <lineage>
        <taxon>Bacteria</taxon>
        <taxon>Pseudomonadati</taxon>
        <taxon>Gemmatimonadota</taxon>
        <taxon>Gemmatimonadia</taxon>
        <taxon>Gemmatimonadales</taxon>
        <taxon>Gemmatimonadaceae</taxon>
        <taxon>environmental samples</taxon>
    </lineage>
</organism>
<evidence type="ECO:0000256" key="1">
    <source>
        <dbReference type="SAM" id="MobiDB-lite"/>
    </source>
</evidence>
<gene>
    <name evidence="2" type="ORF">AVDCRST_MAG40-2336</name>
</gene>
<feature type="non-terminal residue" evidence="2">
    <location>
        <position position="1"/>
    </location>
</feature>
<evidence type="ECO:0000313" key="2">
    <source>
        <dbReference type="EMBL" id="CAA9339941.1"/>
    </source>
</evidence>
<reference evidence="2" key="1">
    <citation type="submission" date="2020-02" db="EMBL/GenBank/DDBJ databases">
        <authorList>
            <person name="Meier V. D."/>
        </authorList>
    </citation>
    <scope>NUCLEOTIDE SEQUENCE</scope>
    <source>
        <strain evidence="2">AVDCRST_MAG40</strain>
    </source>
</reference>
<feature type="compositionally biased region" description="Basic residues" evidence="1">
    <location>
        <begin position="57"/>
        <end position="68"/>
    </location>
</feature>
<sequence length="68" mass="7433">WPTLAGVPRSRRGTPSRLTRPATSGTGRRSTRTPSRTAQEPPTARPPRPSGASSHRTYAHRSPRTSCR</sequence>
<feature type="compositionally biased region" description="Low complexity" evidence="1">
    <location>
        <begin position="19"/>
        <end position="38"/>
    </location>
</feature>
<accession>A0A6J4LU33</accession>
<name>A0A6J4LU33_9BACT</name>
<dbReference type="AlphaFoldDB" id="A0A6J4LU33"/>